<dbReference type="AlphaFoldDB" id="A0A7X0FR45"/>
<dbReference type="RefSeq" id="WP_184751254.1">
    <property type="nucleotide sequence ID" value="NZ_BAAAJR010000009.1"/>
</dbReference>
<accession>A0A7X0FR45</accession>
<feature type="chain" id="PRO_5031195799" evidence="1">
    <location>
        <begin position="40"/>
        <end position="169"/>
    </location>
</feature>
<organism evidence="2 3">
    <name type="scientific">Microbacterium thalassium</name>
    <dbReference type="NCBI Taxonomy" id="362649"/>
    <lineage>
        <taxon>Bacteria</taxon>
        <taxon>Bacillati</taxon>
        <taxon>Actinomycetota</taxon>
        <taxon>Actinomycetes</taxon>
        <taxon>Micrococcales</taxon>
        <taxon>Microbacteriaceae</taxon>
        <taxon>Microbacterium</taxon>
    </lineage>
</organism>
<evidence type="ECO:0000313" key="2">
    <source>
        <dbReference type="EMBL" id="MBB6392153.1"/>
    </source>
</evidence>
<evidence type="ECO:0000313" key="3">
    <source>
        <dbReference type="Proteomes" id="UP000537775"/>
    </source>
</evidence>
<dbReference type="EMBL" id="JACHML010000001">
    <property type="protein sequence ID" value="MBB6392153.1"/>
    <property type="molecule type" value="Genomic_DNA"/>
</dbReference>
<protein>
    <submittedName>
        <fullName evidence="2">Uncharacterized protein</fullName>
    </submittedName>
</protein>
<dbReference type="Proteomes" id="UP000537775">
    <property type="component" value="Unassembled WGS sequence"/>
</dbReference>
<keyword evidence="1" id="KW-0732">Signal</keyword>
<keyword evidence="3" id="KW-1185">Reference proteome</keyword>
<name>A0A7X0FR45_9MICO</name>
<reference evidence="2 3" key="1">
    <citation type="submission" date="2020-08" db="EMBL/GenBank/DDBJ databases">
        <title>Sequencing the genomes of 1000 actinobacteria strains.</title>
        <authorList>
            <person name="Klenk H.-P."/>
        </authorList>
    </citation>
    <scope>NUCLEOTIDE SEQUENCE [LARGE SCALE GENOMIC DNA]</scope>
    <source>
        <strain evidence="2 3">DSM 12511</strain>
    </source>
</reference>
<feature type="signal peptide" evidence="1">
    <location>
        <begin position="1"/>
        <end position="39"/>
    </location>
</feature>
<dbReference type="PROSITE" id="PS51318">
    <property type="entry name" value="TAT"/>
    <property type="match status" value="1"/>
</dbReference>
<comment type="caution">
    <text evidence="2">The sequence shown here is derived from an EMBL/GenBank/DDBJ whole genome shotgun (WGS) entry which is preliminary data.</text>
</comment>
<dbReference type="InterPro" id="IPR006311">
    <property type="entry name" value="TAT_signal"/>
</dbReference>
<evidence type="ECO:0000256" key="1">
    <source>
        <dbReference type="SAM" id="SignalP"/>
    </source>
</evidence>
<sequence length="169" mass="17693">MTDETREPHGAGVTRRTVTRAVAWAAPAILMASPVPASAASVPPARVTARCGVGSDLTGYIDVSITDAPLGARLNLSLVRQTFDGTLSVVPPSGWRGQGGLNSWIGSATLTTVPYEATFTLSWQVLDTSRSYGVSAGLYVDNQYVGNPHGFAGMSGLPGDDGWRTCYAF</sequence>
<proteinExistence type="predicted"/>
<gene>
    <name evidence="2" type="ORF">HD594_002466</name>
</gene>